<dbReference type="RefSeq" id="WP_046495609.1">
    <property type="nucleotide sequence ID" value="NZ_CGIH01000008.1"/>
</dbReference>
<protein>
    <submittedName>
        <fullName evidence="2">Hypoxanthine-DNA glycosylase</fullName>
    </submittedName>
</protein>
<dbReference type="InterPro" id="IPR026353">
    <property type="entry name" value="Hypoxan-DNA_Glyclase"/>
</dbReference>
<organism evidence="2 3">
    <name type="scientific">Syntrophomonas zehnderi OL-4</name>
    <dbReference type="NCBI Taxonomy" id="690567"/>
    <lineage>
        <taxon>Bacteria</taxon>
        <taxon>Bacillati</taxon>
        <taxon>Bacillota</taxon>
        <taxon>Clostridia</taxon>
        <taxon>Eubacteriales</taxon>
        <taxon>Syntrophomonadaceae</taxon>
        <taxon>Syntrophomonas</taxon>
    </lineage>
</organism>
<dbReference type="InterPro" id="IPR036895">
    <property type="entry name" value="Uracil-DNA_glycosylase-like_sf"/>
</dbReference>
<evidence type="ECO:0000313" key="3">
    <source>
        <dbReference type="Proteomes" id="UP000045545"/>
    </source>
</evidence>
<name>A0A0E3W2Q2_9FIRM</name>
<dbReference type="EMBL" id="CGIH01000008">
    <property type="protein sequence ID" value="CFX13996.1"/>
    <property type="molecule type" value="Genomic_DNA"/>
</dbReference>
<dbReference type="InterPro" id="IPR005122">
    <property type="entry name" value="Uracil-DNA_glycosylase-like"/>
</dbReference>
<dbReference type="Pfam" id="PF03167">
    <property type="entry name" value="UDG"/>
    <property type="match status" value="1"/>
</dbReference>
<accession>A0A0E3W2Q2</accession>
<dbReference type="NCBIfam" id="TIGR04274">
    <property type="entry name" value="hypoxanDNAglyco"/>
    <property type="match status" value="1"/>
</dbReference>
<keyword evidence="3" id="KW-1185">Reference proteome</keyword>
<dbReference type="AlphaFoldDB" id="A0A0E3W2Q2"/>
<proteinExistence type="predicted"/>
<dbReference type="STRING" id="690567.580"/>
<dbReference type="Gene3D" id="3.40.470.10">
    <property type="entry name" value="Uracil-DNA glycosylase-like domain"/>
    <property type="match status" value="1"/>
</dbReference>
<evidence type="ECO:0000259" key="1">
    <source>
        <dbReference type="Pfam" id="PF03167"/>
    </source>
</evidence>
<gene>
    <name evidence="2" type="ORF">580</name>
</gene>
<dbReference type="OrthoDB" id="9799921at2"/>
<dbReference type="CDD" id="cd10032">
    <property type="entry name" value="UDG-F6_HDG"/>
    <property type="match status" value="1"/>
</dbReference>
<sequence length="170" mass="19451">MHSNCGHGSIVCFDPVVDSKTKILILGTLPGPESLKAGQYYKKSNNCFWKIIYALYEQNPSTNYGDKCVFLLEHNIGVWDVLRYALRNGSSDADIHNAEPNDFDMFFKKYPNLKGILFTGKEAEEQFRTHFPVLIKSIRYERVLSTSGALAKPFNVKLENWKNAIKRLNQ</sequence>
<dbReference type="Proteomes" id="UP000045545">
    <property type="component" value="Unassembled WGS sequence"/>
</dbReference>
<feature type="domain" description="Uracil-DNA glycosylase-like" evidence="1">
    <location>
        <begin position="17"/>
        <end position="133"/>
    </location>
</feature>
<evidence type="ECO:0000313" key="2">
    <source>
        <dbReference type="EMBL" id="CFX13996.1"/>
    </source>
</evidence>
<dbReference type="SUPFAM" id="SSF52141">
    <property type="entry name" value="Uracil-DNA glycosylase-like"/>
    <property type="match status" value="1"/>
</dbReference>
<reference evidence="2 3" key="1">
    <citation type="submission" date="2015-03" db="EMBL/GenBank/DDBJ databases">
        <authorList>
            <person name="Murphy D."/>
        </authorList>
    </citation>
    <scope>NUCLEOTIDE SEQUENCE [LARGE SCALE GENOMIC DNA]</scope>
    <source>
        <strain evidence="2 3">OL-4</strain>
    </source>
</reference>